<dbReference type="SUPFAM" id="SSF50156">
    <property type="entry name" value="PDZ domain-like"/>
    <property type="match status" value="1"/>
</dbReference>
<dbReference type="SMART" id="SM00228">
    <property type="entry name" value="PDZ"/>
    <property type="match status" value="1"/>
</dbReference>
<dbReference type="Gene3D" id="2.30.42.10">
    <property type="match status" value="1"/>
</dbReference>
<feature type="region of interest" description="Disordered" evidence="2">
    <location>
        <begin position="351"/>
        <end position="513"/>
    </location>
</feature>
<organism evidence="4 5">
    <name type="scientific">Stylophora pistillata</name>
    <name type="common">Smooth cauliflower coral</name>
    <dbReference type="NCBI Taxonomy" id="50429"/>
    <lineage>
        <taxon>Eukaryota</taxon>
        <taxon>Metazoa</taxon>
        <taxon>Cnidaria</taxon>
        <taxon>Anthozoa</taxon>
        <taxon>Hexacorallia</taxon>
        <taxon>Scleractinia</taxon>
        <taxon>Astrocoeniina</taxon>
        <taxon>Pocilloporidae</taxon>
        <taxon>Stylophora</taxon>
    </lineage>
</organism>
<dbReference type="Pfam" id="PF00595">
    <property type="entry name" value="PDZ"/>
    <property type="match status" value="1"/>
</dbReference>
<dbReference type="GO" id="GO:0030140">
    <property type="term" value="C:trans-Golgi network transport vesicle"/>
    <property type="evidence" value="ECO:0007669"/>
    <property type="project" value="TreeGrafter"/>
</dbReference>
<dbReference type="InterPro" id="IPR038879">
    <property type="entry name" value="GOPC"/>
</dbReference>
<dbReference type="InterPro" id="IPR001478">
    <property type="entry name" value="PDZ"/>
</dbReference>
<feature type="domain" description="PDZ" evidence="3">
    <location>
        <begin position="269"/>
        <end position="352"/>
    </location>
</feature>
<dbReference type="GO" id="GO:0005794">
    <property type="term" value="C:Golgi apparatus"/>
    <property type="evidence" value="ECO:0007669"/>
    <property type="project" value="InterPro"/>
</dbReference>
<dbReference type="EMBL" id="LSMT01000078">
    <property type="protein sequence ID" value="PFX28711.1"/>
    <property type="molecule type" value="Genomic_DNA"/>
</dbReference>
<feature type="coiled-coil region" evidence="1">
    <location>
        <begin position="68"/>
        <end position="168"/>
    </location>
</feature>
<feature type="compositionally biased region" description="Low complexity" evidence="2">
    <location>
        <begin position="460"/>
        <end position="479"/>
    </location>
</feature>
<dbReference type="PANTHER" id="PTHR16528">
    <property type="entry name" value="GOLGI-ASSOCIATED PDZ AND COILED-COIL MOTIF-CONTAINING"/>
    <property type="match status" value="1"/>
</dbReference>
<dbReference type="PANTHER" id="PTHR16528:SF2">
    <property type="entry name" value="GOLGI-ASSOCIATED PDZ AND COILED-COIL MOTIF-CONTAINING PROTEIN"/>
    <property type="match status" value="1"/>
</dbReference>
<reference evidence="5" key="1">
    <citation type="journal article" date="2017" name="bioRxiv">
        <title>Comparative analysis of the genomes of Stylophora pistillata and Acropora digitifera provides evidence for extensive differences between species of corals.</title>
        <authorList>
            <person name="Voolstra C.R."/>
            <person name="Li Y."/>
            <person name="Liew Y.J."/>
            <person name="Baumgarten S."/>
            <person name="Zoccola D."/>
            <person name="Flot J.-F."/>
            <person name="Tambutte S."/>
            <person name="Allemand D."/>
            <person name="Aranda M."/>
        </authorList>
    </citation>
    <scope>NUCLEOTIDE SEQUENCE [LARGE SCALE GENOMIC DNA]</scope>
</reference>
<dbReference type="GO" id="GO:0044325">
    <property type="term" value="F:transmembrane transporter binding"/>
    <property type="evidence" value="ECO:0007669"/>
    <property type="project" value="TreeGrafter"/>
</dbReference>
<dbReference type="GO" id="GO:2000009">
    <property type="term" value="P:negative regulation of protein localization to cell surface"/>
    <property type="evidence" value="ECO:0007669"/>
    <property type="project" value="TreeGrafter"/>
</dbReference>
<evidence type="ECO:0000259" key="3">
    <source>
        <dbReference type="PROSITE" id="PS50106"/>
    </source>
</evidence>
<dbReference type="AlphaFoldDB" id="A0A2B4SFR3"/>
<dbReference type="GO" id="GO:0016020">
    <property type="term" value="C:membrane"/>
    <property type="evidence" value="ECO:0007669"/>
    <property type="project" value="TreeGrafter"/>
</dbReference>
<keyword evidence="5" id="KW-1185">Reference proteome</keyword>
<evidence type="ECO:0000256" key="1">
    <source>
        <dbReference type="SAM" id="Coils"/>
    </source>
</evidence>
<protein>
    <submittedName>
        <fullName evidence="4">Golgi-associated PDZ and coiled-coil motif-containing protein</fullName>
    </submittedName>
</protein>
<dbReference type="PROSITE" id="PS50106">
    <property type="entry name" value="PDZ"/>
    <property type="match status" value="1"/>
</dbReference>
<dbReference type="Proteomes" id="UP000225706">
    <property type="component" value="Unassembled WGS sequence"/>
</dbReference>
<accession>A0A2B4SFR3</accession>
<comment type="caution">
    <text evidence="4">The sequence shown here is derived from an EMBL/GenBank/DDBJ whole genome shotgun (WGS) entry which is preliminary data.</text>
</comment>
<evidence type="ECO:0000313" key="4">
    <source>
        <dbReference type="EMBL" id="PFX28711.1"/>
    </source>
</evidence>
<gene>
    <name evidence="4" type="primary">Gopc</name>
    <name evidence="4" type="ORF">AWC38_SpisGene6579</name>
</gene>
<evidence type="ECO:0000256" key="2">
    <source>
        <dbReference type="SAM" id="MobiDB-lite"/>
    </source>
</evidence>
<feature type="compositionally biased region" description="Pro residues" evidence="2">
    <location>
        <begin position="236"/>
        <end position="245"/>
    </location>
</feature>
<feature type="region of interest" description="Disordered" evidence="2">
    <location>
        <begin position="226"/>
        <end position="254"/>
    </location>
</feature>
<dbReference type="OrthoDB" id="10063653at2759"/>
<evidence type="ECO:0000313" key="5">
    <source>
        <dbReference type="Proteomes" id="UP000225706"/>
    </source>
</evidence>
<dbReference type="InterPro" id="IPR036034">
    <property type="entry name" value="PDZ_sf"/>
</dbReference>
<feature type="compositionally biased region" description="Polar residues" evidence="2">
    <location>
        <begin position="447"/>
        <end position="459"/>
    </location>
</feature>
<dbReference type="CDD" id="cd06800">
    <property type="entry name" value="PDZ_GOPC-like"/>
    <property type="match status" value="1"/>
</dbReference>
<sequence>MAVAVSMFRWLDLLEKEFDKTFVDLDILLGEIDPDQSEITYDGRQKMTQLSSTFAQLVHKAQTIFQGNAKLEAELVALRHDLVEEKAAKQVLEKEVNNLLLQLHAVQLQLHSNTGMPLDSENIKNKLENEMSVYKNNAMKEARMDCQIKQLEKENTGLRNHVFSLQGEVYGARLAAKYLDKELAGRIQQIQLLGRDMRGSEHDQLWNQIEAEIHLHRHKTVIRACRGRKDPNNKAPAPPPPPPEPQAIEDEDDSDCKARKRRGIGEPRTVVIQKSKTEGLGISITGGKEHGVPIIVSEIHEGLPVDRSGGLYVGDAILAVNGIDLQEAKHSEAVKVLSTVHGEITLEVLYVAPDDSSDDEDTWEEDEGQRYSMLGRVEDPASELSNGDVYMTNSKRDSTKTQTTEQRSPSSSPRSAPYLPSHPGAAQPVSASPEPAKKYRNPATIPGTFSTTVDSRGNNSESSSRSSSQSSLSLASTLSPHQTGGLNVGRLEPLIQTPSEGEDTGSELFSPST</sequence>
<feature type="compositionally biased region" description="Acidic residues" evidence="2">
    <location>
        <begin position="355"/>
        <end position="367"/>
    </location>
</feature>
<name>A0A2B4SFR3_STYPI</name>
<feature type="compositionally biased region" description="Low complexity" evidence="2">
    <location>
        <begin position="408"/>
        <end position="421"/>
    </location>
</feature>
<proteinExistence type="predicted"/>
<dbReference type="STRING" id="50429.A0A2B4SFR3"/>
<keyword evidence="1" id="KW-0175">Coiled coil</keyword>